<dbReference type="AlphaFoldDB" id="A0A0C2RTG5"/>
<sequence>MIKHVTFRASTKGEEAEIRQSFSIEELNLEPGLSQKEVEEKIHELFERWVLDTVSFSITINRNDE</sequence>
<comment type="caution">
    <text evidence="1">The sequence shown here is derived from an EMBL/GenBank/DDBJ whole genome shotgun (WGS) entry which is preliminary data.</text>
</comment>
<dbReference type="EMBL" id="JXRQ01000008">
    <property type="protein sequence ID" value="KIL53500.1"/>
    <property type="molecule type" value="Genomic_DNA"/>
</dbReference>
<accession>A0A0C2RTG5</accession>
<keyword evidence="2" id="KW-1185">Reference proteome</keyword>
<dbReference type="PATRIC" id="fig|135826.4.peg.475"/>
<dbReference type="RefSeq" id="WP_041121134.1">
    <property type="nucleotide sequence ID" value="NZ_JXRQ01000008.1"/>
</dbReference>
<evidence type="ECO:0000313" key="1">
    <source>
        <dbReference type="EMBL" id="KIL53500.1"/>
    </source>
</evidence>
<dbReference type="Proteomes" id="UP000031950">
    <property type="component" value="Unassembled WGS sequence"/>
</dbReference>
<dbReference type="STRING" id="135826.KP77_04760"/>
<organism evidence="1 2">
    <name type="scientific">Jeotgalibacillus alimentarius</name>
    <dbReference type="NCBI Taxonomy" id="135826"/>
    <lineage>
        <taxon>Bacteria</taxon>
        <taxon>Bacillati</taxon>
        <taxon>Bacillota</taxon>
        <taxon>Bacilli</taxon>
        <taxon>Bacillales</taxon>
        <taxon>Caryophanaceae</taxon>
        <taxon>Jeotgalibacillus</taxon>
    </lineage>
</organism>
<proteinExistence type="predicted"/>
<evidence type="ECO:0000313" key="2">
    <source>
        <dbReference type="Proteomes" id="UP000031950"/>
    </source>
</evidence>
<reference evidence="1 2" key="1">
    <citation type="submission" date="2015-01" db="EMBL/GenBank/DDBJ databases">
        <title>Genome sequence of Jeotgalibacillus alimentarius.</title>
        <authorList>
            <person name="Goh K.M."/>
            <person name="Chan K.-G."/>
            <person name="Yaakop A.S."/>
            <person name="Ee R."/>
            <person name="Gan H.M."/>
            <person name="Chan C.S."/>
        </authorList>
    </citation>
    <scope>NUCLEOTIDE SEQUENCE [LARGE SCALE GENOMIC DNA]</scope>
    <source>
        <strain evidence="1 2">YKJ-13</strain>
    </source>
</reference>
<name>A0A0C2RTG5_9BACL</name>
<protein>
    <submittedName>
        <fullName evidence="1">Uncharacterized protein</fullName>
    </submittedName>
</protein>
<gene>
    <name evidence="1" type="ORF">KP77_04760</name>
</gene>
<dbReference type="OrthoDB" id="2440535at2"/>